<keyword evidence="3" id="KW-0819">tRNA processing</keyword>
<proteinExistence type="inferred from homology"/>
<dbReference type="PANTHER" id="PTHR13031">
    <property type="entry name" value="RIBONUCLEASE P SUBUNIT P30"/>
    <property type="match status" value="1"/>
</dbReference>
<keyword evidence="6" id="KW-1185">Reference proteome</keyword>
<dbReference type="EMBL" id="JARKIK010000092">
    <property type="protein sequence ID" value="KAK8722944.1"/>
    <property type="molecule type" value="Genomic_DNA"/>
</dbReference>
<evidence type="ECO:0000256" key="4">
    <source>
        <dbReference type="SAM" id="MobiDB-lite"/>
    </source>
</evidence>
<dbReference type="Pfam" id="PF01876">
    <property type="entry name" value="RNase_P_p30"/>
    <property type="match status" value="1"/>
</dbReference>
<evidence type="ECO:0000256" key="1">
    <source>
        <dbReference type="ARBA" id="ARBA00004123"/>
    </source>
</evidence>
<dbReference type="InterPro" id="IPR002738">
    <property type="entry name" value="RNase_P_p30"/>
</dbReference>
<evidence type="ECO:0000313" key="6">
    <source>
        <dbReference type="Proteomes" id="UP001445076"/>
    </source>
</evidence>
<dbReference type="GO" id="GO:0005655">
    <property type="term" value="C:nucleolar ribonuclease P complex"/>
    <property type="evidence" value="ECO:0007669"/>
    <property type="project" value="TreeGrafter"/>
</dbReference>
<evidence type="ECO:0000256" key="2">
    <source>
        <dbReference type="ARBA" id="ARBA00007331"/>
    </source>
</evidence>
<gene>
    <name evidence="5" type="ORF">OTU49_011964</name>
</gene>
<dbReference type="PANTHER" id="PTHR13031:SF0">
    <property type="entry name" value="RIBONUCLEASE P PROTEIN SUBUNIT P30"/>
    <property type="match status" value="1"/>
</dbReference>
<dbReference type="GO" id="GO:0003723">
    <property type="term" value="F:RNA binding"/>
    <property type="evidence" value="ECO:0007669"/>
    <property type="project" value="TreeGrafter"/>
</dbReference>
<protein>
    <submittedName>
        <fullName evidence="5">Uncharacterized protein</fullName>
    </submittedName>
</protein>
<organism evidence="5 6">
    <name type="scientific">Cherax quadricarinatus</name>
    <name type="common">Australian red claw crayfish</name>
    <dbReference type="NCBI Taxonomy" id="27406"/>
    <lineage>
        <taxon>Eukaryota</taxon>
        <taxon>Metazoa</taxon>
        <taxon>Ecdysozoa</taxon>
        <taxon>Arthropoda</taxon>
        <taxon>Crustacea</taxon>
        <taxon>Multicrustacea</taxon>
        <taxon>Malacostraca</taxon>
        <taxon>Eumalacostraca</taxon>
        <taxon>Eucarida</taxon>
        <taxon>Decapoda</taxon>
        <taxon>Pleocyemata</taxon>
        <taxon>Astacidea</taxon>
        <taxon>Parastacoidea</taxon>
        <taxon>Parastacidae</taxon>
        <taxon>Cherax</taxon>
    </lineage>
</organism>
<comment type="subcellular location">
    <subcellularLocation>
        <location evidence="1">Nucleus</location>
    </subcellularLocation>
</comment>
<dbReference type="SUPFAM" id="SSF89550">
    <property type="entry name" value="PHP domain-like"/>
    <property type="match status" value="1"/>
</dbReference>
<reference evidence="5 6" key="1">
    <citation type="journal article" date="2024" name="BMC Genomics">
        <title>Genome assembly of redclaw crayfish (Cherax quadricarinatus) provides insights into its immune adaptation and hypoxia tolerance.</title>
        <authorList>
            <person name="Liu Z."/>
            <person name="Zheng J."/>
            <person name="Li H."/>
            <person name="Fang K."/>
            <person name="Wang S."/>
            <person name="He J."/>
            <person name="Zhou D."/>
            <person name="Weng S."/>
            <person name="Chi M."/>
            <person name="Gu Z."/>
            <person name="He J."/>
            <person name="Li F."/>
            <person name="Wang M."/>
        </authorList>
    </citation>
    <scope>NUCLEOTIDE SEQUENCE [LARGE SCALE GENOMIC DNA]</scope>
    <source>
        <strain evidence="5">ZL_2023a</strain>
    </source>
</reference>
<dbReference type="Proteomes" id="UP001445076">
    <property type="component" value="Unassembled WGS sequence"/>
</dbReference>
<evidence type="ECO:0000256" key="3">
    <source>
        <dbReference type="ARBA" id="ARBA00022694"/>
    </source>
</evidence>
<feature type="region of interest" description="Disordered" evidence="4">
    <location>
        <begin position="44"/>
        <end position="66"/>
    </location>
</feature>
<dbReference type="Gene3D" id="3.20.20.140">
    <property type="entry name" value="Metal-dependent hydrolases"/>
    <property type="match status" value="1"/>
</dbReference>
<name>A0AAW0W1A0_CHEQU</name>
<sequence>MTMKLARGFCDLNISAMDTDLKKTVLKALSIGYQTIAINREVTDNSTPDKKRKKGNFPMVPPPPKFKLSEEDLREHSITREPVILTRITVTYSDPGSAFLSKFREVIKQYDIIAFTPTTEGALKQTVSQTLVDVDIISLNIDEGGTRFARKLLCLAVERDIYFELSYGPCIRSSCSRQQTITLSHILHQCSRSANIIVTSRARTPRDLRHPYDVMNLGRFFGLTEAAARGAIASQAHNVVYCAAARRKGAAKCVAQVTLLETSNSRVKYEGLDNARKYLKTDVEVIDSTD</sequence>
<evidence type="ECO:0000313" key="5">
    <source>
        <dbReference type="EMBL" id="KAK8722944.1"/>
    </source>
</evidence>
<comment type="caution">
    <text evidence="5">The sequence shown here is derived from an EMBL/GenBank/DDBJ whole genome shotgun (WGS) entry which is preliminary data.</text>
</comment>
<accession>A0AAW0W1A0</accession>
<comment type="similarity">
    <text evidence="2">Belongs to the eukaryotic/archaeal RNase P protein component 3 family.</text>
</comment>
<dbReference type="AlphaFoldDB" id="A0AAW0W1A0"/>
<dbReference type="GO" id="GO:0008033">
    <property type="term" value="P:tRNA processing"/>
    <property type="evidence" value="ECO:0007669"/>
    <property type="project" value="UniProtKB-KW"/>
</dbReference>
<dbReference type="InterPro" id="IPR016195">
    <property type="entry name" value="Pol/histidinol_Pase-like"/>
</dbReference>